<accession>A0A238JLH9</accession>
<dbReference type="AlphaFoldDB" id="A0A238JLH9"/>
<name>A0A238JLH9_9RHOB</name>
<evidence type="ECO:0000313" key="1">
    <source>
        <dbReference type="EMBL" id="SMX30646.1"/>
    </source>
</evidence>
<protein>
    <submittedName>
        <fullName evidence="1">Uncharacterized protein</fullName>
    </submittedName>
</protein>
<dbReference type="Proteomes" id="UP000202922">
    <property type="component" value="Unassembled WGS sequence"/>
</dbReference>
<reference evidence="2" key="1">
    <citation type="submission" date="2017-05" db="EMBL/GenBank/DDBJ databases">
        <authorList>
            <person name="Rodrigo-Torres L."/>
            <person name="Arahal R. D."/>
            <person name="Lucena T."/>
        </authorList>
    </citation>
    <scope>NUCLEOTIDE SEQUENCE [LARGE SCALE GENOMIC DNA]</scope>
    <source>
        <strain evidence="2">CECT 8621</strain>
    </source>
</reference>
<gene>
    <name evidence="1" type="ORF">COL8621_00007</name>
</gene>
<dbReference type="EMBL" id="FXYE01000001">
    <property type="protein sequence ID" value="SMX30646.1"/>
    <property type="molecule type" value="Genomic_DNA"/>
</dbReference>
<proteinExistence type="predicted"/>
<organism evidence="1 2">
    <name type="scientific">Actibacterium lipolyticum</name>
    <dbReference type="NCBI Taxonomy" id="1524263"/>
    <lineage>
        <taxon>Bacteria</taxon>
        <taxon>Pseudomonadati</taxon>
        <taxon>Pseudomonadota</taxon>
        <taxon>Alphaproteobacteria</taxon>
        <taxon>Rhodobacterales</taxon>
        <taxon>Roseobacteraceae</taxon>
        <taxon>Actibacterium</taxon>
    </lineage>
</organism>
<evidence type="ECO:0000313" key="2">
    <source>
        <dbReference type="Proteomes" id="UP000202922"/>
    </source>
</evidence>
<keyword evidence="2" id="KW-1185">Reference proteome</keyword>
<sequence>MPTKNSSPLTRSELSDIFASDLGYAVDSAKQNSRQRGPFALARALFFGSCSAHAAGGGAKRGRVSNKHG</sequence>